<sequence>MFSKYPAGTLSVTIIEARKLHGEDFMGKNDPYVEIYIDEDYKQRTTVIENSNNPVWNETFTFNLGESRKHKLTLNVLDKDKIGSDDIGDCKFDYEEAFNGAPIDAWVKLPTKMGLSNHGEVHIYVQFTPA</sequence>
<accession>A0A8H7QXZ3</accession>
<evidence type="ECO:0000313" key="3">
    <source>
        <dbReference type="Proteomes" id="UP000603453"/>
    </source>
</evidence>
<dbReference type="PROSITE" id="PS50004">
    <property type="entry name" value="C2"/>
    <property type="match status" value="1"/>
</dbReference>
<gene>
    <name evidence="2" type="ORF">INT47_001380</name>
</gene>
<dbReference type="InterPro" id="IPR045050">
    <property type="entry name" value="Synaptotagmin_plant"/>
</dbReference>
<reference evidence="2" key="1">
    <citation type="submission" date="2020-12" db="EMBL/GenBank/DDBJ databases">
        <title>Metabolic potential, ecology and presence of endohyphal bacteria is reflected in genomic diversity of Mucoromycotina.</title>
        <authorList>
            <person name="Muszewska A."/>
            <person name="Okrasinska A."/>
            <person name="Steczkiewicz K."/>
            <person name="Drgas O."/>
            <person name="Orlowska M."/>
            <person name="Perlinska-Lenart U."/>
            <person name="Aleksandrzak-Piekarczyk T."/>
            <person name="Szatraj K."/>
            <person name="Zielenkiewicz U."/>
            <person name="Pilsyk S."/>
            <person name="Malc E."/>
            <person name="Mieczkowski P."/>
            <person name="Kruszewska J.S."/>
            <person name="Biernat P."/>
            <person name="Pawlowska J."/>
        </authorList>
    </citation>
    <scope>NUCLEOTIDE SEQUENCE</scope>
    <source>
        <strain evidence="2">WA0000017839</strain>
    </source>
</reference>
<dbReference type="PANTHER" id="PTHR10774:SF190">
    <property type="entry name" value="C2 CALCIUM_LIPID-BINDING ENDONUCLEASE_EXONUCLEASE_PHOSPHATASE-RELATED"/>
    <property type="match status" value="1"/>
</dbReference>
<dbReference type="AlphaFoldDB" id="A0A8H7QXZ3"/>
<evidence type="ECO:0000313" key="2">
    <source>
        <dbReference type="EMBL" id="KAG2200849.1"/>
    </source>
</evidence>
<dbReference type="SUPFAM" id="SSF49562">
    <property type="entry name" value="C2 domain (Calcium/lipid-binding domain, CaLB)"/>
    <property type="match status" value="1"/>
</dbReference>
<dbReference type="Proteomes" id="UP000603453">
    <property type="component" value="Unassembled WGS sequence"/>
</dbReference>
<dbReference type="OrthoDB" id="270970at2759"/>
<protein>
    <recommendedName>
        <fullName evidence="1">C2 domain-containing protein</fullName>
    </recommendedName>
</protein>
<dbReference type="EMBL" id="JAEPRD010000078">
    <property type="protein sequence ID" value="KAG2200849.1"/>
    <property type="molecule type" value="Genomic_DNA"/>
</dbReference>
<organism evidence="2 3">
    <name type="scientific">Mucor saturninus</name>
    <dbReference type="NCBI Taxonomy" id="64648"/>
    <lineage>
        <taxon>Eukaryota</taxon>
        <taxon>Fungi</taxon>
        <taxon>Fungi incertae sedis</taxon>
        <taxon>Mucoromycota</taxon>
        <taxon>Mucoromycotina</taxon>
        <taxon>Mucoromycetes</taxon>
        <taxon>Mucorales</taxon>
        <taxon>Mucorineae</taxon>
        <taxon>Mucoraceae</taxon>
        <taxon>Mucor</taxon>
    </lineage>
</organism>
<dbReference type="PANTHER" id="PTHR10774">
    <property type="entry name" value="EXTENDED SYNAPTOTAGMIN-RELATED"/>
    <property type="match status" value="1"/>
</dbReference>
<dbReference type="SMART" id="SM00239">
    <property type="entry name" value="C2"/>
    <property type="match status" value="1"/>
</dbReference>
<dbReference type="PRINTS" id="PR00360">
    <property type="entry name" value="C2DOMAIN"/>
</dbReference>
<dbReference type="CDD" id="cd00030">
    <property type="entry name" value="C2"/>
    <property type="match status" value="1"/>
</dbReference>
<evidence type="ECO:0000259" key="1">
    <source>
        <dbReference type="PROSITE" id="PS50004"/>
    </source>
</evidence>
<comment type="caution">
    <text evidence="2">The sequence shown here is derived from an EMBL/GenBank/DDBJ whole genome shotgun (WGS) entry which is preliminary data.</text>
</comment>
<dbReference type="Gene3D" id="2.60.40.150">
    <property type="entry name" value="C2 domain"/>
    <property type="match status" value="1"/>
</dbReference>
<name>A0A8H7QXZ3_9FUNG</name>
<dbReference type="InterPro" id="IPR035892">
    <property type="entry name" value="C2_domain_sf"/>
</dbReference>
<keyword evidence="3" id="KW-1185">Reference proteome</keyword>
<dbReference type="Pfam" id="PF00168">
    <property type="entry name" value="C2"/>
    <property type="match status" value="1"/>
</dbReference>
<dbReference type="InterPro" id="IPR000008">
    <property type="entry name" value="C2_dom"/>
</dbReference>
<dbReference type="GO" id="GO:0008289">
    <property type="term" value="F:lipid binding"/>
    <property type="evidence" value="ECO:0007669"/>
    <property type="project" value="InterPro"/>
</dbReference>
<proteinExistence type="predicted"/>
<dbReference type="GO" id="GO:0005783">
    <property type="term" value="C:endoplasmic reticulum"/>
    <property type="evidence" value="ECO:0007669"/>
    <property type="project" value="TreeGrafter"/>
</dbReference>
<feature type="domain" description="C2" evidence="1">
    <location>
        <begin position="1"/>
        <end position="107"/>
    </location>
</feature>